<dbReference type="SUPFAM" id="SSF53335">
    <property type="entry name" value="S-adenosyl-L-methionine-dependent methyltransferases"/>
    <property type="match status" value="1"/>
</dbReference>
<reference evidence="2" key="1">
    <citation type="submission" date="2022-10" db="EMBL/GenBank/DDBJ databases">
        <title>The WGS of Solirubrobacter phytolaccae KCTC 29190.</title>
        <authorList>
            <person name="Jiang Z."/>
        </authorList>
    </citation>
    <scope>NUCLEOTIDE SEQUENCE</scope>
    <source>
        <strain evidence="2">KCTC 29190</strain>
    </source>
</reference>
<feature type="domain" description="Methyltransferase FkbM" evidence="1">
    <location>
        <begin position="66"/>
        <end position="240"/>
    </location>
</feature>
<dbReference type="InterPro" id="IPR006342">
    <property type="entry name" value="FkbM_mtfrase"/>
</dbReference>
<proteinExistence type="predicted"/>
<dbReference type="GO" id="GO:0008168">
    <property type="term" value="F:methyltransferase activity"/>
    <property type="evidence" value="ECO:0007669"/>
    <property type="project" value="UniProtKB-KW"/>
</dbReference>
<dbReference type="Proteomes" id="UP001147653">
    <property type="component" value="Unassembled WGS sequence"/>
</dbReference>
<evidence type="ECO:0000313" key="3">
    <source>
        <dbReference type="Proteomes" id="UP001147653"/>
    </source>
</evidence>
<keyword evidence="2" id="KW-0808">Transferase</keyword>
<evidence type="ECO:0000259" key="1">
    <source>
        <dbReference type="Pfam" id="PF05050"/>
    </source>
</evidence>
<dbReference type="Pfam" id="PF05050">
    <property type="entry name" value="Methyltransf_21"/>
    <property type="match status" value="1"/>
</dbReference>
<protein>
    <submittedName>
        <fullName evidence="2">FkbM family methyltransferase</fullName>
    </submittedName>
</protein>
<sequence length="253" mass="28901">MDRAQLKRLVRDAATRTNAAARARGVEVRRVSKVFVDHPEAELRMTLEHAVAHRIMTGGPDLFVVQVGAFDGQTNDPIHEWIMRFGWRGVLVEPQARYFARLQQTYAGVEGLELRNVALAHISGQLPFYTVRQEPGVPDWAGQLATFERATILSHEHLVPNIEALIETTEVETKSFHDLLEGVEQVDLLQIDAEGFDAEIVRMFDFDRWQPSIVNFESTHLSREDHESVLRLLIDRGYRVSTTDVDTLAYRER</sequence>
<evidence type="ECO:0000313" key="2">
    <source>
        <dbReference type="EMBL" id="MDA0180322.1"/>
    </source>
</evidence>
<keyword evidence="3" id="KW-1185">Reference proteome</keyword>
<dbReference type="AlphaFoldDB" id="A0A9X3N8P8"/>
<accession>A0A9X3N8P8</accession>
<name>A0A9X3N8P8_9ACTN</name>
<keyword evidence="2" id="KW-0489">Methyltransferase</keyword>
<gene>
    <name evidence="2" type="ORF">OJ997_08445</name>
</gene>
<dbReference type="EMBL" id="JAPDDP010000011">
    <property type="protein sequence ID" value="MDA0180322.1"/>
    <property type="molecule type" value="Genomic_DNA"/>
</dbReference>
<comment type="caution">
    <text evidence="2">The sequence shown here is derived from an EMBL/GenBank/DDBJ whole genome shotgun (WGS) entry which is preliminary data.</text>
</comment>
<organism evidence="2 3">
    <name type="scientific">Solirubrobacter phytolaccae</name>
    <dbReference type="NCBI Taxonomy" id="1404360"/>
    <lineage>
        <taxon>Bacteria</taxon>
        <taxon>Bacillati</taxon>
        <taxon>Actinomycetota</taxon>
        <taxon>Thermoleophilia</taxon>
        <taxon>Solirubrobacterales</taxon>
        <taxon>Solirubrobacteraceae</taxon>
        <taxon>Solirubrobacter</taxon>
    </lineage>
</organism>
<dbReference type="RefSeq" id="WP_270024630.1">
    <property type="nucleotide sequence ID" value="NZ_JAPDDP010000011.1"/>
</dbReference>
<dbReference type="NCBIfam" id="TIGR01444">
    <property type="entry name" value="fkbM_fam"/>
    <property type="match status" value="1"/>
</dbReference>
<dbReference type="InterPro" id="IPR029063">
    <property type="entry name" value="SAM-dependent_MTases_sf"/>
</dbReference>
<dbReference type="GO" id="GO:0032259">
    <property type="term" value="P:methylation"/>
    <property type="evidence" value="ECO:0007669"/>
    <property type="project" value="UniProtKB-KW"/>
</dbReference>
<dbReference type="Gene3D" id="3.40.50.150">
    <property type="entry name" value="Vaccinia Virus protein VP39"/>
    <property type="match status" value="1"/>
</dbReference>